<evidence type="ECO:0000313" key="2">
    <source>
        <dbReference type="EMBL" id="MFD0737822.1"/>
    </source>
</evidence>
<comment type="caution">
    <text evidence="2">The sequence shown here is derived from an EMBL/GenBank/DDBJ whole genome shotgun (WGS) entry which is preliminary data.</text>
</comment>
<keyword evidence="3" id="KW-1185">Reference proteome</keyword>
<name>A0ABW2YMX8_9GAMM</name>
<evidence type="ECO:0008006" key="4">
    <source>
        <dbReference type="Google" id="ProtNLM"/>
    </source>
</evidence>
<gene>
    <name evidence="2" type="ORF">ACFQZQ_00765</name>
</gene>
<reference evidence="3" key="1">
    <citation type="journal article" date="2019" name="Int. J. Syst. Evol. Microbiol.">
        <title>The Global Catalogue of Microorganisms (GCM) 10K type strain sequencing project: providing services to taxonomists for standard genome sequencing and annotation.</title>
        <authorList>
            <consortium name="The Broad Institute Genomics Platform"/>
            <consortium name="The Broad Institute Genome Sequencing Center for Infectious Disease"/>
            <person name="Wu L."/>
            <person name="Ma J."/>
        </authorList>
    </citation>
    <scope>NUCLEOTIDE SEQUENCE [LARGE SCALE GENOMIC DNA]</scope>
    <source>
        <strain evidence="3">CCUG 55491</strain>
    </source>
</reference>
<accession>A0ABW2YMX8</accession>
<feature type="region of interest" description="Disordered" evidence="1">
    <location>
        <begin position="1"/>
        <end position="25"/>
    </location>
</feature>
<organism evidence="2 3">
    <name type="scientific">Lysobacter koreensis</name>
    <dbReference type="NCBI Taxonomy" id="266122"/>
    <lineage>
        <taxon>Bacteria</taxon>
        <taxon>Pseudomonadati</taxon>
        <taxon>Pseudomonadota</taxon>
        <taxon>Gammaproteobacteria</taxon>
        <taxon>Lysobacterales</taxon>
        <taxon>Lysobacteraceae</taxon>
        <taxon>Lysobacter</taxon>
    </lineage>
</organism>
<evidence type="ECO:0000256" key="1">
    <source>
        <dbReference type="SAM" id="MobiDB-lite"/>
    </source>
</evidence>
<protein>
    <recommendedName>
        <fullName evidence="4">Integrase</fullName>
    </recommendedName>
</protein>
<proteinExistence type="predicted"/>
<sequence length="85" mass="9164">MTEILHGCGRGGARRMNARAPGATPVQTAGLKGVARRFIRDYGRWMGADAAVGLAAAESHLLGYHQLPHGTARQAIAPRWFDRRG</sequence>
<dbReference type="EMBL" id="JBHTIH010000002">
    <property type="protein sequence ID" value="MFD0737822.1"/>
    <property type="molecule type" value="Genomic_DNA"/>
</dbReference>
<evidence type="ECO:0000313" key="3">
    <source>
        <dbReference type="Proteomes" id="UP001597090"/>
    </source>
</evidence>
<dbReference type="Proteomes" id="UP001597090">
    <property type="component" value="Unassembled WGS sequence"/>
</dbReference>